<protein>
    <recommendedName>
        <fullName evidence="2">BHLH domain-containing protein</fullName>
    </recommendedName>
</protein>
<feature type="compositionally biased region" description="Low complexity" evidence="1">
    <location>
        <begin position="169"/>
        <end position="184"/>
    </location>
</feature>
<keyword evidence="4" id="KW-1185">Reference proteome</keyword>
<proteinExistence type="predicted"/>
<dbReference type="EMBL" id="CAJPDS010000171">
    <property type="protein sequence ID" value="CAF9940994.1"/>
    <property type="molecule type" value="Genomic_DNA"/>
</dbReference>
<organism evidence="3 4">
    <name type="scientific">Heterodermia speciosa</name>
    <dbReference type="NCBI Taxonomy" id="116794"/>
    <lineage>
        <taxon>Eukaryota</taxon>
        <taxon>Fungi</taxon>
        <taxon>Dikarya</taxon>
        <taxon>Ascomycota</taxon>
        <taxon>Pezizomycotina</taxon>
        <taxon>Lecanoromycetes</taxon>
        <taxon>OSLEUM clade</taxon>
        <taxon>Lecanoromycetidae</taxon>
        <taxon>Caliciales</taxon>
        <taxon>Physciaceae</taxon>
        <taxon>Heterodermia</taxon>
    </lineage>
</organism>
<accession>A0A8H3J5L4</accession>
<feature type="compositionally biased region" description="Basic and acidic residues" evidence="1">
    <location>
        <begin position="338"/>
        <end position="349"/>
    </location>
</feature>
<feature type="region of interest" description="Disordered" evidence="1">
    <location>
        <begin position="304"/>
        <end position="349"/>
    </location>
</feature>
<evidence type="ECO:0000313" key="3">
    <source>
        <dbReference type="EMBL" id="CAF9940994.1"/>
    </source>
</evidence>
<dbReference type="PANTHER" id="PTHR47336:SF2">
    <property type="entry name" value="TRANSCRIPTION FACTOR HMS1-RELATED"/>
    <property type="match status" value="1"/>
</dbReference>
<dbReference type="SMART" id="SM00353">
    <property type="entry name" value="HLH"/>
    <property type="match status" value="1"/>
</dbReference>
<dbReference type="Gene3D" id="4.10.280.10">
    <property type="entry name" value="Helix-loop-helix DNA-binding domain"/>
    <property type="match status" value="1"/>
</dbReference>
<dbReference type="InterPro" id="IPR011598">
    <property type="entry name" value="bHLH_dom"/>
</dbReference>
<dbReference type="AlphaFoldDB" id="A0A8H3J5L4"/>
<name>A0A8H3J5L4_9LECA</name>
<feature type="region of interest" description="Disordered" evidence="1">
    <location>
        <begin position="247"/>
        <end position="269"/>
    </location>
</feature>
<comment type="caution">
    <text evidence="3">The sequence shown here is derived from an EMBL/GenBank/DDBJ whole genome shotgun (WGS) entry which is preliminary data.</text>
</comment>
<reference evidence="3" key="1">
    <citation type="submission" date="2021-03" db="EMBL/GenBank/DDBJ databases">
        <authorList>
            <person name="Tagirdzhanova G."/>
        </authorList>
    </citation>
    <scope>NUCLEOTIDE SEQUENCE</scope>
</reference>
<feature type="region of interest" description="Disordered" evidence="1">
    <location>
        <begin position="20"/>
        <end position="53"/>
    </location>
</feature>
<evidence type="ECO:0000313" key="4">
    <source>
        <dbReference type="Proteomes" id="UP000664521"/>
    </source>
</evidence>
<sequence>MPTTGDAFWAPLEATTAPFSPFDASITPSGIAGPQIGRSTHSNTNPWDSSPNAFNQERALMNEQSMYRPAHSEPPGTAGSSYRTRPTAFAHGMEVEASYLGASVTSPMSLDPFTSASAALDFRAALQSGGPVSPRGPATDFLGPQTGHSMHTDPGFAWTSEENPSVRDASLQSCSAQSLSPALSNDQNPLHSPKLEQEDSDSSQKRSASTSRKKPRRHTHNAIEKRYRVKLNEKIAELRDSIPTLRQQAATTPGGSPLGDSSATDPVSGQKINKAAILERATEYVKHLESCNRRLQSELHRARAAAASQCQHPSHAPPQAAYASHGGSHDAAYSFDSRQTRQDPGDRYYSVEDLFSDDVRQL</sequence>
<dbReference type="GO" id="GO:0046983">
    <property type="term" value="F:protein dimerization activity"/>
    <property type="evidence" value="ECO:0007669"/>
    <property type="project" value="InterPro"/>
</dbReference>
<dbReference type="PANTHER" id="PTHR47336">
    <property type="entry name" value="TRANSCRIPTION FACTOR HMS1-RELATED"/>
    <property type="match status" value="1"/>
</dbReference>
<feature type="compositionally biased region" description="Polar residues" evidence="1">
    <location>
        <begin position="37"/>
        <end position="53"/>
    </location>
</feature>
<dbReference type="PROSITE" id="PS50888">
    <property type="entry name" value="BHLH"/>
    <property type="match status" value="1"/>
</dbReference>
<feature type="domain" description="BHLH" evidence="2">
    <location>
        <begin position="215"/>
        <end position="288"/>
    </location>
</feature>
<dbReference type="SUPFAM" id="SSF47459">
    <property type="entry name" value="HLH, helix-loop-helix DNA-binding domain"/>
    <property type="match status" value="1"/>
</dbReference>
<dbReference type="Pfam" id="PF00010">
    <property type="entry name" value="HLH"/>
    <property type="match status" value="1"/>
</dbReference>
<feature type="compositionally biased region" description="Basic residues" evidence="1">
    <location>
        <begin position="211"/>
        <end position="220"/>
    </location>
</feature>
<feature type="region of interest" description="Disordered" evidence="1">
    <location>
        <begin position="128"/>
        <end position="228"/>
    </location>
</feature>
<evidence type="ECO:0000259" key="2">
    <source>
        <dbReference type="PROSITE" id="PS50888"/>
    </source>
</evidence>
<evidence type="ECO:0000256" key="1">
    <source>
        <dbReference type="SAM" id="MobiDB-lite"/>
    </source>
</evidence>
<dbReference type="Proteomes" id="UP000664521">
    <property type="component" value="Unassembled WGS sequence"/>
</dbReference>
<dbReference type="InterPro" id="IPR052099">
    <property type="entry name" value="Regulatory_TF_Diverse"/>
</dbReference>
<dbReference type="OrthoDB" id="2133190at2759"/>
<dbReference type="InterPro" id="IPR036638">
    <property type="entry name" value="HLH_DNA-bd_sf"/>
</dbReference>
<gene>
    <name evidence="3" type="ORF">HETSPECPRED_002836</name>
</gene>